<proteinExistence type="inferred from homology"/>
<keyword evidence="4" id="KW-1185">Reference proteome</keyword>
<organism evidence="3 4">
    <name type="scientific">Aerococcus kribbianus</name>
    <dbReference type="NCBI Taxonomy" id="2999064"/>
    <lineage>
        <taxon>Bacteria</taxon>
        <taxon>Bacillati</taxon>
        <taxon>Bacillota</taxon>
        <taxon>Bacilli</taxon>
        <taxon>Lactobacillales</taxon>
        <taxon>Aerococcaceae</taxon>
        <taxon>Aerococcus</taxon>
    </lineage>
</organism>
<evidence type="ECO:0000313" key="3">
    <source>
        <dbReference type="EMBL" id="MCZ0726083.1"/>
    </source>
</evidence>
<evidence type="ECO:0000313" key="4">
    <source>
        <dbReference type="Proteomes" id="UP001146670"/>
    </source>
</evidence>
<dbReference type="InterPro" id="IPR023378">
    <property type="entry name" value="YheA/YmcA-like_dom_sf"/>
</dbReference>
<dbReference type="SUPFAM" id="SSF158622">
    <property type="entry name" value="YheA/YmcA-like"/>
    <property type="match status" value="1"/>
</dbReference>
<accession>A0A9X3FNM9</accession>
<sequence>MANIYDTINDLEKQIREQDVYTELSQAMEAVAADETAHKYYDDFRKMQADLQMKMQMGQEMSEEDVTKAQELQKQMEENDIIANLLNKEKQLNQLVEDINAAVTRPIREVYQAANQDQEQDQ</sequence>
<reference evidence="3" key="1">
    <citation type="submission" date="2022-12" db="EMBL/GenBank/DDBJ databases">
        <title>Description and comparative metabolic analysis of Aerococcus sp. nov., isolated from the feces of a pig.</title>
        <authorList>
            <person name="Chang Y.-H."/>
        </authorList>
    </citation>
    <scope>NUCLEOTIDE SEQUENCE</scope>
    <source>
        <strain evidence="3">YH-aer222</strain>
    </source>
</reference>
<dbReference type="AlphaFoldDB" id="A0A9X3FNM9"/>
<dbReference type="HAMAP" id="MF_01526">
    <property type="entry name" value="UPF0342"/>
    <property type="match status" value="1"/>
</dbReference>
<dbReference type="Gene3D" id="1.20.1500.10">
    <property type="entry name" value="YheA/YmcA-like"/>
    <property type="match status" value="1"/>
</dbReference>
<evidence type="ECO:0000256" key="2">
    <source>
        <dbReference type="SAM" id="Coils"/>
    </source>
</evidence>
<dbReference type="InterPro" id="IPR010368">
    <property type="entry name" value="Com_YlbF"/>
</dbReference>
<comment type="similarity">
    <text evidence="1">Belongs to the UPF0342 family.</text>
</comment>
<keyword evidence="2" id="KW-0175">Coiled coil</keyword>
<protein>
    <recommendedName>
        <fullName evidence="1">UPF0342 protein OW157_05785</fullName>
    </recommendedName>
</protein>
<gene>
    <name evidence="3" type="ORF">OW157_05785</name>
</gene>
<dbReference type="EMBL" id="JAPRFR010000002">
    <property type="protein sequence ID" value="MCZ0726083.1"/>
    <property type="molecule type" value="Genomic_DNA"/>
</dbReference>
<dbReference type="Pfam" id="PF06133">
    <property type="entry name" value="Com_YlbF"/>
    <property type="match status" value="1"/>
</dbReference>
<comment type="caution">
    <text evidence="3">The sequence shown here is derived from an EMBL/GenBank/DDBJ whole genome shotgun (WGS) entry which is preliminary data.</text>
</comment>
<dbReference type="RefSeq" id="WP_268752411.1">
    <property type="nucleotide sequence ID" value="NZ_JAPRFQ010000002.1"/>
</dbReference>
<evidence type="ECO:0000256" key="1">
    <source>
        <dbReference type="HAMAP-Rule" id="MF_01526"/>
    </source>
</evidence>
<dbReference type="Proteomes" id="UP001146670">
    <property type="component" value="Unassembled WGS sequence"/>
</dbReference>
<name>A0A9X3FNM9_9LACT</name>
<feature type="coiled-coil region" evidence="2">
    <location>
        <begin position="59"/>
        <end position="105"/>
    </location>
</feature>